<gene>
    <name evidence="1" type="ORF">SAMN05421853_11484</name>
</gene>
<keyword evidence="2" id="KW-1185">Reference proteome</keyword>
<dbReference type="STRING" id="93684.SAMN05421853_11484"/>
<accession>A0A1I6A338</accession>
<sequence length="87" mass="9649">MKADAKVVDFAILGTPQTKRNGFKVLGHFTLLLRPMRIEGCSLVVAPNGRFVVWTPDPNIKVAQWAKAEIAETARLAYVETQKRVAV</sequence>
<reference evidence="2" key="1">
    <citation type="submission" date="2016-10" db="EMBL/GenBank/DDBJ databases">
        <authorList>
            <person name="Varghese N."/>
            <person name="Submissions S."/>
        </authorList>
    </citation>
    <scope>NUCLEOTIDE SEQUENCE [LARGE SCALE GENOMIC DNA]</scope>
    <source>
        <strain evidence="2">JCM 10271</strain>
    </source>
</reference>
<dbReference type="RefSeq" id="WP_093014813.1">
    <property type="nucleotide sequence ID" value="NZ_FOXV01000014.1"/>
</dbReference>
<organism evidence="1 2">
    <name type="scientific">Roseivivax halotolerans</name>
    <dbReference type="NCBI Taxonomy" id="93684"/>
    <lineage>
        <taxon>Bacteria</taxon>
        <taxon>Pseudomonadati</taxon>
        <taxon>Pseudomonadota</taxon>
        <taxon>Alphaproteobacteria</taxon>
        <taxon>Rhodobacterales</taxon>
        <taxon>Roseobacteraceae</taxon>
        <taxon>Roseivivax</taxon>
    </lineage>
</organism>
<name>A0A1I6A338_9RHOB</name>
<dbReference type="AlphaFoldDB" id="A0A1I6A338"/>
<dbReference type="Proteomes" id="UP000243106">
    <property type="component" value="Unassembled WGS sequence"/>
</dbReference>
<protein>
    <submittedName>
        <fullName evidence="1">Uncharacterized protein</fullName>
    </submittedName>
</protein>
<evidence type="ECO:0000313" key="2">
    <source>
        <dbReference type="Proteomes" id="UP000243106"/>
    </source>
</evidence>
<evidence type="ECO:0000313" key="1">
    <source>
        <dbReference type="EMBL" id="SFQ63119.1"/>
    </source>
</evidence>
<dbReference type="EMBL" id="FOXV01000014">
    <property type="protein sequence ID" value="SFQ63119.1"/>
    <property type="molecule type" value="Genomic_DNA"/>
</dbReference>
<proteinExistence type="predicted"/>